<dbReference type="InterPro" id="IPR035647">
    <property type="entry name" value="EFG_III/V"/>
</dbReference>
<dbReference type="EMBL" id="AP017378">
    <property type="protein sequence ID" value="BBD08916.1"/>
    <property type="molecule type" value="Genomic_DNA"/>
</dbReference>
<dbReference type="GO" id="GO:0005737">
    <property type="term" value="C:cytoplasm"/>
    <property type="evidence" value="ECO:0007669"/>
    <property type="project" value="TreeGrafter"/>
</dbReference>
<comment type="similarity">
    <text evidence="1">Belongs to the IMPACT family.</text>
</comment>
<sequence>MALRYPIPSADHRLENSIKRSRFIVSAAHAPDAETAKAFINDIRAEFSDATHNCWAFAAGPPGDTRVVGMSDDGEPHGTAGRPMLHALLHSGVGEVAVVVTRYYGGIKLGTGGLTRAYSGMVTMIIEDMPLTEKVETVRLRAEFDYQAVTQAKRLLPDYEATVLSEDYGERVAYILELPEEHAAALTEALVELTDGKAVITPVS</sequence>
<dbReference type="Gene3D" id="3.30.230.30">
    <property type="entry name" value="Impact, N-terminal domain"/>
    <property type="match status" value="1"/>
</dbReference>
<keyword evidence="5" id="KW-1185">Reference proteome</keyword>
<accession>A0A2Z6B0J5</accession>
<gene>
    <name evidence="4" type="ORF">DFE_2190</name>
</gene>
<dbReference type="SUPFAM" id="SSF54211">
    <property type="entry name" value="Ribosomal protein S5 domain 2-like"/>
    <property type="match status" value="1"/>
</dbReference>
<feature type="domain" description="Impact N-terminal" evidence="2">
    <location>
        <begin position="19"/>
        <end position="125"/>
    </location>
</feature>
<evidence type="ECO:0000256" key="1">
    <source>
        <dbReference type="ARBA" id="ARBA00007665"/>
    </source>
</evidence>
<dbReference type="OrthoDB" id="9813771at2"/>
<dbReference type="InterPro" id="IPR020569">
    <property type="entry name" value="UPF0029_Impact_CS"/>
</dbReference>
<dbReference type="KEGG" id="dfl:DFE_2190"/>
<evidence type="ECO:0000313" key="5">
    <source>
        <dbReference type="Proteomes" id="UP000269883"/>
    </source>
</evidence>
<evidence type="ECO:0000259" key="2">
    <source>
        <dbReference type="Pfam" id="PF01205"/>
    </source>
</evidence>
<dbReference type="PANTHER" id="PTHR16301">
    <property type="entry name" value="IMPACT-RELATED"/>
    <property type="match status" value="1"/>
</dbReference>
<dbReference type="InterPro" id="IPR001498">
    <property type="entry name" value="Impact_N"/>
</dbReference>
<dbReference type="Pfam" id="PF09186">
    <property type="entry name" value="DUF1949"/>
    <property type="match status" value="1"/>
</dbReference>
<dbReference type="AlphaFoldDB" id="A0A2Z6B0J5"/>
<name>A0A2Z6B0J5_9BACT</name>
<dbReference type="GO" id="GO:0006446">
    <property type="term" value="P:regulation of translational initiation"/>
    <property type="evidence" value="ECO:0007669"/>
    <property type="project" value="TreeGrafter"/>
</dbReference>
<dbReference type="Gene3D" id="3.30.70.240">
    <property type="match status" value="1"/>
</dbReference>
<dbReference type="RefSeq" id="WP_126379443.1">
    <property type="nucleotide sequence ID" value="NZ_AP017378.1"/>
</dbReference>
<protein>
    <submittedName>
        <fullName evidence="4">Impact family member HI_0722</fullName>
    </submittedName>
</protein>
<dbReference type="InterPro" id="IPR015269">
    <property type="entry name" value="UPF0029_Impact_C"/>
</dbReference>
<feature type="domain" description="UPF0029" evidence="3">
    <location>
        <begin position="143"/>
        <end position="197"/>
    </location>
</feature>
<evidence type="ECO:0000313" key="4">
    <source>
        <dbReference type="EMBL" id="BBD08916.1"/>
    </source>
</evidence>
<dbReference type="SUPFAM" id="SSF54980">
    <property type="entry name" value="EF-G C-terminal domain-like"/>
    <property type="match status" value="1"/>
</dbReference>
<dbReference type="PANTHER" id="PTHR16301:SF20">
    <property type="entry name" value="IMPACT FAMILY MEMBER YIGZ"/>
    <property type="match status" value="1"/>
</dbReference>
<dbReference type="PROSITE" id="PS00910">
    <property type="entry name" value="UPF0029"/>
    <property type="match status" value="1"/>
</dbReference>
<dbReference type="InterPro" id="IPR015796">
    <property type="entry name" value="Impact_YigZ-like"/>
</dbReference>
<dbReference type="NCBIfam" id="TIGR00257">
    <property type="entry name" value="IMPACT_YIGZ"/>
    <property type="match status" value="1"/>
</dbReference>
<organism evidence="4 5">
    <name type="scientific">Desulfovibrio ferrophilus</name>
    <dbReference type="NCBI Taxonomy" id="241368"/>
    <lineage>
        <taxon>Bacteria</taxon>
        <taxon>Pseudomonadati</taxon>
        <taxon>Thermodesulfobacteriota</taxon>
        <taxon>Desulfovibrionia</taxon>
        <taxon>Desulfovibrionales</taxon>
        <taxon>Desulfovibrionaceae</taxon>
        <taxon>Desulfovibrio</taxon>
    </lineage>
</organism>
<evidence type="ECO:0000259" key="3">
    <source>
        <dbReference type="Pfam" id="PF09186"/>
    </source>
</evidence>
<dbReference type="InterPro" id="IPR020568">
    <property type="entry name" value="Ribosomal_Su5_D2-typ_SF"/>
</dbReference>
<dbReference type="Proteomes" id="UP000269883">
    <property type="component" value="Chromosome"/>
</dbReference>
<proteinExistence type="inferred from homology"/>
<dbReference type="Pfam" id="PF01205">
    <property type="entry name" value="Impact_N"/>
    <property type="match status" value="1"/>
</dbReference>
<reference evidence="4 5" key="1">
    <citation type="journal article" date="2018" name="Sci. Adv.">
        <title>Multi-heme cytochromes provide a pathway for survival in energy-limited environments.</title>
        <authorList>
            <person name="Deng X."/>
            <person name="Dohmae N."/>
            <person name="Nealson K.H."/>
            <person name="Hashimoto K."/>
            <person name="Okamoto A."/>
        </authorList>
    </citation>
    <scope>NUCLEOTIDE SEQUENCE [LARGE SCALE GENOMIC DNA]</scope>
    <source>
        <strain evidence="4 5">IS5</strain>
    </source>
</reference>
<dbReference type="InterPro" id="IPR023582">
    <property type="entry name" value="Impact"/>
</dbReference>
<dbReference type="InterPro" id="IPR036956">
    <property type="entry name" value="Impact_N_sf"/>
</dbReference>